<feature type="domain" description="Integrase catalytic" evidence="1">
    <location>
        <begin position="1"/>
        <end position="125"/>
    </location>
</feature>
<dbReference type="InterPro" id="IPR012337">
    <property type="entry name" value="RNaseH-like_sf"/>
</dbReference>
<proteinExistence type="predicted"/>
<evidence type="ECO:0000313" key="3">
    <source>
        <dbReference type="Proteomes" id="UP000694383"/>
    </source>
</evidence>
<reference evidence="2" key="2">
    <citation type="submission" date="2025-09" db="UniProtKB">
        <authorList>
            <consortium name="Ensembl"/>
        </authorList>
    </citation>
    <scope>IDENTIFICATION</scope>
</reference>
<dbReference type="Ensembl" id="ENSOSIT00000003157.1">
    <property type="protein sequence ID" value="ENSOSIP00000002942.1"/>
    <property type="gene ID" value="ENSOSIG00000001879.1"/>
</dbReference>
<organism evidence="2 3">
    <name type="scientific">Oryzias sinensis</name>
    <name type="common">Chinese medaka</name>
    <dbReference type="NCBI Taxonomy" id="183150"/>
    <lineage>
        <taxon>Eukaryota</taxon>
        <taxon>Metazoa</taxon>
        <taxon>Chordata</taxon>
        <taxon>Craniata</taxon>
        <taxon>Vertebrata</taxon>
        <taxon>Euteleostomi</taxon>
        <taxon>Actinopterygii</taxon>
        <taxon>Neopterygii</taxon>
        <taxon>Teleostei</taxon>
        <taxon>Neoteleostei</taxon>
        <taxon>Acanthomorphata</taxon>
        <taxon>Ovalentaria</taxon>
        <taxon>Atherinomorphae</taxon>
        <taxon>Beloniformes</taxon>
        <taxon>Adrianichthyidae</taxon>
        <taxon>Oryziinae</taxon>
        <taxon>Oryzias</taxon>
    </lineage>
</organism>
<dbReference type="Proteomes" id="UP000694383">
    <property type="component" value="Unplaced"/>
</dbReference>
<sequence>MVHFIPLAQLPSATETTQVLVDRVFRHHGIPLDIVSDRGPQFVSQVWKTFCSALGTTVSLTSGYHPQSNGQAERANQELEAALRCLAAQNNEDWSQYLVWIEYAHNTHASSATGVSPFEAALGYSPPLFPLVPSVQQHLQRCQQVWRQTTEALLRTKESNCRIANRHRVVGPVYQPGQQVWLSARNIPIQASSWKLAPRFIGPYTIEKIINPTCVRLRLPRALRYTLPSTFHKSSPSRTALCARRPLPRRPPVSSMALLPLRSAVSWTFGVGVVGTSSWLIGRAMIRRSDPGSPALSSWTRPSSRISSGPILIAVLDRLEAVVEGGVLSWCLCQLSSPSPLCLATDSSQLRSLISSTCQTYLRSARTRIRR</sequence>
<dbReference type="InterPro" id="IPR050951">
    <property type="entry name" value="Retrovirus_Pol_polyprotein"/>
</dbReference>
<protein>
    <recommendedName>
        <fullName evidence="1">Integrase catalytic domain-containing protein</fullName>
    </recommendedName>
</protein>
<reference evidence="2" key="1">
    <citation type="submission" date="2025-08" db="UniProtKB">
        <authorList>
            <consortium name="Ensembl"/>
        </authorList>
    </citation>
    <scope>IDENTIFICATION</scope>
</reference>
<keyword evidence="3" id="KW-1185">Reference proteome</keyword>
<dbReference type="PANTHER" id="PTHR37984:SF15">
    <property type="entry name" value="INTEGRASE CATALYTIC DOMAIN-CONTAINING PROTEIN"/>
    <property type="match status" value="1"/>
</dbReference>
<dbReference type="PROSITE" id="PS50994">
    <property type="entry name" value="INTEGRASE"/>
    <property type="match status" value="1"/>
</dbReference>
<dbReference type="GO" id="GO:0015074">
    <property type="term" value="P:DNA integration"/>
    <property type="evidence" value="ECO:0007669"/>
    <property type="project" value="InterPro"/>
</dbReference>
<dbReference type="Pfam" id="PF24626">
    <property type="entry name" value="SH3_Tf2-1"/>
    <property type="match status" value="1"/>
</dbReference>
<dbReference type="GO" id="GO:0003676">
    <property type="term" value="F:nucleic acid binding"/>
    <property type="evidence" value="ECO:0007669"/>
    <property type="project" value="InterPro"/>
</dbReference>
<dbReference type="InterPro" id="IPR056924">
    <property type="entry name" value="SH3_Tf2-1"/>
</dbReference>
<evidence type="ECO:0000313" key="2">
    <source>
        <dbReference type="Ensembl" id="ENSOSIP00000002942.1"/>
    </source>
</evidence>
<accession>A0A8C7WT17</accession>
<dbReference type="Gene3D" id="3.30.420.10">
    <property type="entry name" value="Ribonuclease H-like superfamily/Ribonuclease H"/>
    <property type="match status" value="1"/>
</dbReference>
<name>A0A8C7WT17_9TELE</name>
<dbReference type="GeneTree" id="ENSGT01000000220048"/>
<dbReference type="InterPro" id="IPR036397">
    <property type="entry name" value="RNaseH_sf"/>
</dbReference>
<dbReference type="InterPro" id="IPR001584">
    <property type="entry name" value="Integrase_cat-core"/>
</dbReference>
<dbReference type="AlphaFoldDB" id="A0A8C7WT17"/>
<evidence type="ECO:0000259" key="1">
    <source>
        <dbReference type="PROSITE" id="PS50994"/>
    </source>
</evidence>
<dbReference type="SUPFAM" id="SSF53098">
    <property type="entry name" value="Ribonuclease H-like"/>
    <property type="match status" value="1"/>
</dbReference>
<dbReference type="PANTHER" id="PTHR37984">
    <property type="entry name" value="PROTEIN CBG26694"/>
    <property type="match status" value="1"/>
</dbReference>